<proteinExistence type="predicted"/>
<dbReference type="Proteomes" id="UP000184123">
    <property type="component" value="Unassembled WGS sequence"/>
</dbReference>
<dbReference type="InterPro" id="IPR007922">
    <property type="entry name" value="DciA-like"/>
</dbReference>
<evidence type="ECO:0000313" key="2">
    <source>
        <dbReference type="EMBL" id="GEN22563.1"/>
    </source>
</evidence>
<dbReference type="Proteomes" id="UP000321726">
    <property type="component" value="Unassembled WGS sequence"/>
</dbReference>
<dbReference type="EMBL" id="BJXU01000016">
    <property type="protein sequence ID" value="GEN22563.1"/>
    <property type="molecule type" value="Genomic_DNA"/>
</dbReference>
<reference evidence="3 4" key="1">
    <citation type="submission" date="2016-11" db="EMBL/GenBank/DDBJ databases">
        <authorList>
            <person name="Jaros S."/>
            <person name="Januszkiewicz K."/>
            <person name="Wedrychowicz H."/>
        </authorList>
    </citation>
    <scope>NUCLEOTIDE SEQUENCE [LARGE SCALE GENOMIC DNA]</scope>
    <source>
        <strain evidence="3 4">DSM 4740</strain>
    </source>
</reference>
<accession>A0A1M7A1Z1</accession>
<name>A0A1M7A1Z1_9GAMM</name>
<sequence length="184" mass="20823">MLGSDVSRTATTVHQETDIGANAPESKRMSIKLKRFRAQPMSRLLNGRGELGDLMRMARLIEKAQQHLREQLPPEFAEHLFVGGYQSGRLTLITDGAAWLTRLRYEQPRLLELLHQLPEFQAVTGFHLKVRPVRPARVPPRQFRHLSSGAGDEISSCAADVDDPKLKKALERLASHAQKDEEER</sequence>
<evidence type="ECO:0000256" key="1">
    <source>
        <dbReference type="SAM" id="MobiDB-lite"/>
    </source>
</evidence>
<protein>
    <recommendedName>
        <fullName evidence="6">DUF721 domain-containing protein</fullName>
    </recommendedName>
</protein>
<evidence type="ECO:0000313" key="5">
    <source>
        <dbReference type="Proteomes" id="UP000321726"/>
    </source>
</evidence>
<feature type="region of interest" description="Disordered" evidence="1">
    <location>
        <begin position="1"/>
        <end position="24"/>
    </location>
</feature>
<feature type="compositionally biased region" description="Polar residues" evidence="1">
    <location>
        <begin position="1"/>
        <end position="14"/>
    </location>
</feature>
<gene>
    <name evidence="2" type="ORF">HCU01_05120</name>
    <name evidence="3" type="ORF">SAMN05660971_00330</name>
</gene>
<dbReference type="Pfam" id="PF05258">
    <property type="entry name" value="DciA"/>
    <property type="match status" value="1"/>
</dbReference>
<reference evidence="2 5" key="2">
    <citation type="submission" date="2019-07" db="EMBL/GenBank/DDBJ databases">
        <title>Whole genome shotgun sequence of Halomonas cupida NBRC 102219.</title>
        <authorList>
            <person name="Hosoyama A."/>
            <person name="Uohara A."/>
            <person name="Ohji S."/>
            <person name="Ichikawa N."/>
        </authorList>
    </citation>
    <scope>NUCLEOTIDE SEQUENCE [LARGE SCALE GENOMIC DNA]</scope>
    <source>
        <strain evidence="2 5">NBRC 102219</strain>
    </source>
</reference>
<dbReference type="EMBL" id="FRCA01000001">
    <property type="protein sequence ID" value="SHL36782.1"/>
    <property type="molecule type" value="Genomic_DNA"/>
</dbReference>
<evidence type="ECO:0000313" key="3">
    <source>
        <dbReference type="EMBL" id="SHL36782.1"/>
    </source>
</evidence>
<organism evidence="3 4">
    <name type="scientific">Halomonas cupida</name>
    <dbReference type="NCBI Taxonomy" id="44933"/>
    <lineage>
        <taxon>Bacteria</taxon>
        <taxon>Pseudomonadati</taxon>
        <taxon>Pseudomonadota</taxon>
        <taxon>Gammaproteobacteria</taxon>
        <taxon>Oceanospirillales</taxon>
        <taxon>Halomonadaceae</taxon>
        <taxon>Halomonas</taxon>
    </lineage>
</organism>
<keyword evidence="5" id="KW-1185">Reference proteome</keyword>
<dbReference type="STRING" id="44933.SAMN05660971_00330"/>
<evidence type="ECO:0008006" key="6">
    <source>
        <dbReference type="Google" id="ProtNLM"/>
    </source>
</evidence>
<evidence type="ECO:0000313" key="4">
    <source>
        <dbReference type="Proteomes" id="UP000184123"/>
    </source>
</evidence>
<dbReference type="AlphaFoldDB" id="A0A1M7A1Z1"/>